<dbReference type="SUPFAM" id="SSF117143">
    <property type="entry name" value="Flagellar hook protein flgE"/>
    <property type="match status" value="1"/>
</dbReference>
<dbReference type="Pfam" id="PF00460">
    <property type="entry name" value="Flg_bb_rod"/>
    <property type="match status" value="1"/>
</dbReference>
<keyword evidence="8" id="KW-0282">Flagellum</keyword>
<keyword evidence="8" id="KW-0969">Cilium</keyword>
<keyword evidence="11" id="KW-1185">Reference proteome</keyword>
<evidence type="ECO:0000313" key="11">
    <source>
        <dbReference type="Proteomes" id="UP000255139"/>
    </source>
</evidence>
<evidence type="ECO:0000313" key="10">
    <source>
        <dbReference type="Proteomes" id="UP000029922"/>
    </source>
</evidence>
<evidence type="ECO:0000313" key="9">
    <source>
        <dbReference type="EMBL" id="TLE00936.1"/>
    </source>
</evidence>
<evidence type="ECO:0000256" key="1">
    <source>
        <dbReference type="ARBA" id="ARBA00004117"/>
    </source>
</evidence>
<dbReference type="Pfam" id="PF06429">
    <property type="entry name" value="Flg_bbr_C"/>
    <property type="match status" value="1"/>
</dbReference>
<dbReference type="InterPro" id="IPR037925">
    <property type="entry name" value="FlgE/F/G-like"/>
</dbReference>
<dbReference type="Proteomes" id="UP000029922">
    <property type="component" value="Unassembled WGS sequence"/>
</dbReference>
<dbReference type="Proteomes" id="UP000255139">
    <property type="component" value="Unassembled WGS sequence"/>
</dbReference>
<dbReference type="STRING" id="216.LS73_01525"/>
<keyword evidence="8" id="KW-0966">Cell projection</keyword>
<accession>A0A099TY96</accession>
<dbReference type="InterPro" id="IPR020013">
    <property type="entry name" value="Flagellar_FlgE/F/G"/>
</dbReference>
<reference evidence="9 10" key="1">
    <citation type="journal article" date="2014" name="Genome Announc.">
        <title>Draft genome sequences of eight enterohepatic helicobacter species isolated from both laboratory and wild rodents.</title>
        <authorList>
            <person name="Sheh A."/>
            <person name="Shen Z."/>
            <person name="Fox J.G."/>
        </authorList>
    </citation>
    <scope>NUCLEOTIDE SEQUENCE [LARGE SCALE GENOMIC DNA]</scope>
    <source>
        <strain evidence="9 10">ST1</strain>
    </source>
</reference>
<evidence type="ECO:0000256" key="2">
    <source>
        <dbReference type="ARBA" id="ARBA00009677"/>
    </source>
</evidence>
<evidence type="ECO:0000313" key="8">
    <source>
        <dbReference type="EMBL" id="STQ86715.1"/>
    </source>
</evidence>
<dbReference type="Pfam" id="PF22692">
    <property type="entry name" value="LlgE_F_G_D1"/>
    <property type="match status" value="1"/>
</dbReference>
<dbReference type="GO" id="GO:0009425">
    <property type="term" value="C:bacterial-type flagellum basal body"/>
    <property type="evidence" value="ECO:0007669"/>
    <property type="project" value="UniProtKB-SubCell"/>
</dbReference>
<comment type="subcellular location">
    <subcellularLocation>
        <location evidence="1 4">Bacterial flagellum basal body</location>
    </subcellularLocation>
</comment>
<dbReference type="PANTHER" id="PTHR30435">
    <property type="entry name" value="FLAGELLAR PROTEIN"/>
    <property type="match status" value="1"/>
</dbReference>
<reference evidence="8 11" key="2">
    <citation type="submission" date="2018-06" db="EMBL/GenBank/DDBJ databases">
        <authorList>
            <consortium name="Pathogen Informatics"/>
            <person name="Doyle S."/>
        </authorList>
    </citation>
    <scope>NUCLEOTIDE SEQUENCE [LARGE SCALE GENOMIC DNA]</scope>
    <source>
        <strain evidence="8 11">NCTC12714</strain>
    </source>
</reference>
<dbReference type="GO" id="GO:0071978">
    <property type="term" value="P:bacterial-type flagellum-dependent swarming motility"/>
    <property type="evidence" value="ECO:0007669"/>
    <property type="project" value="TreeGrafter"/>
</dbReference>
<keyword evidence="3 4" id="KW-0975">Bacterial flagellum</keyword>
<gene>
    <name evidence="8" type="primary">flgG_1</name>
    <name evidence="9" type="ORF">LS73_003290</name>
    <name evidence="8" type="ORF">NCTC12714_01526</name>
</gene>
<dbReference type="InterPro" id="IPR001444">
    <property type="entry name" value="Flag_bb_rod_N"/>
</dbReference>
<evidence type="ECO:0000256" key="4">
    <source>
        <dbReference type="RuleBase" id="RU362116"/>
    </source>
</evidence>
<organism evidence="8 11">
    <name type="scientific">Helicobacter muridarum</name>
    <dbReference type="NCBI Taxonomy" id="216"/>
    <lineage>
        <taxon>Bacteria</taxon>
        <taxon>Pseudomonadati</taxon>
        <taxon>Campylobacterota</taxon>
        <taxon>Epsilonproteobacteria</taxon>
        <taxon>Campylobacterales</taxon>
        <taxon>Helicobacteraceae</taxon>
        <taxon>Helicobacter</taxon>
    </lineage>
</organism>
<feature type="domain" description="Flagellar basal-body/hook protein C-terminal" evidence="6">
    <location>
        <begin position="234"/>
        <end position="269"/>
    </location>
</feature>
<feature type="domain" description="Flagellar hook protein FlgE/F/G-like D1" evidence="7">
    <location>
        <begin position="107"/>
        <end position="168"/>
    </location>
</feature>
<dbReference type="InterPro" id="IPR010930">
    <property type="entry name" value="Flg_bb/hook_C_dom"/>
</dbReference>
<sequence length="285" mass="31230">MQTGYYSATGGMVTQFNRLDIISNNLANLNTSGYKRDDVVVGDFLRMVQAHQDTLPIPDETKAAAKFINRTLTRIPVISESYTDHSVGSMDYTENDLDFALKSPNMFFAVQTPNGVAYTRNGSFSISDDGYLVTKEGFHVLSRDGIDNEGGILMNSNMKISVDIDGNIGFRELSNEGLADNIPGGSLAIVSFDNPKFLKKIGSSLYIEDREIPNDTSSRGLARANLMYGSGAVAQGFLEKSNVNAVLEMSSMIETNRLVDMYSKVMKTHMDELNSEAINKLAARA</sequence>
<dbReference type="InterPro" id="IPR053967">
    <property type="entry name" value="LlgE_F_G-like_D1"/>
</dbReference>
<dbReference type="NCBIfam" id="TIGR03506">
    <property type="entry name" value="FlgEFG_subfam"/>
    <property type="match status" value="1"/>
</dbReference>
<evidence type="ECO:0000259" key="7">
    <source>
        <dbReference type="Pfam" id="PF22692"/>
    </source>
</evidence>
<feature type="domain" description="Flagellar basal body rod protein N-terminal" evidence="5">
    <location>
        <begin position="6"/>
        <end position="35"/>
    </location>
</feature>
<comment type="similarity">
    <text evidence="2 4">Belongs to the flagella basal body rod proteins family.</text>
</comment>
<dbReference type="EMBL" id="UGJE01000002">
    <property type="protein sequence ID" value="STQ86715.1"/>
    <property type="molecule type" value="Genomic_DNA"/>
</dbReference>
<evidence type="ECO:0000256" key="3">
    <source>
        <dbReference type="ARBA" id="ARBA00023143"/>
    </source>
</evidence>
<evidence type="ECO:0000259" key="6">
    <source>
        <dbReference type="Pfam" id="PF06429"/>
    </source>
</evidence>
<dbReference type="AlphaFoldDB" id="A0A099TY96"/>
<protein>
    <submittedName>
        <fullName evidence="8">Flagellar basal-body rod protein</fullName>
    </submittedName>
    <submittedName>
        <fullName evidence="9">Flagellar hook-basal body protein</fullName>
    </submittedName>
</protein>
<proteinExistence type="inferred from homology"/>
<dbReference type="PANTHER" id="PTHR30435:SF19">
    <property type="entry name" value="FLAGELLAR BASAL-BODY ROD PROTEIN FLGG"/>
    <property type="match status" value="1"/>
</dbReference>
<dbReference type="InterPro" id="IPR019776">
    <property type="entry name" value="Flagellar_basal_body_rod_CS"/>
</dbReference>
<name>A0A099TY96_9HELI</name>
<dbReference type="EMBL" id="JRPD02000004">
    <property type="protein sequence ID" value="TLE00936.1"/>
    <property type="molecule type" value="Genomic_DNA"/>
</dbReference>
<dbReference type="RefSeq" id="WP_034556915.1">
    <property type="nucleotide sequence ID" value="NZ_FZML01000019.1"/>
</dbReference>
<dbReference type="PROSITE" id="PS00588">
    <property type="entry name" value="FLAGELLA_BB_ROD"/>
    <property type="match status" value="1"/>
</dbReference>
<dbReference type="OrthoDB" id="9804559at2"/>
<evidence type="ECO:0000259" key="5">
    <source>
        <dbReference type="Pfam" id="PF00460"/>
    </source>
</evidence>